<protein>
    <recommendedName>
        <fullName evidence="4">peroxidase</fullName>
        <ecNumber evidence="4">1.11.1.7</ecNumber>
    </recommendedName>
</protein>
<name>A0AAV5FCM2_ELECO</name>
<dbReference type="InterPro" id="IPR033905">
    <property type="entry name" value="Secretory_peroxidase"/>
</dbReference>
<feature type="disulfide bond" evidence="19">
    <location>
        <begin position="367"/>
        <end position="441"/>
    </location>
</feature>
<evidence type="ECO:0000256" key="1">
    <source>
        <dbReference type="ARBA" id="ARBA00000189"/>
    </source>
</evidence>
<dbReference type="GO" id="GO:0140825">
    <property type="term" value="F:lactoperoxidase activity"/>
    <property type="evidence" value="ECO:0007669"/>
    <property type="project" value="UniProtKB-EC"/>
</dbReference>
<keyword evidence="14" id="KW-0325">Glycoprotein</keyword>
<evidence type="ECO:0000259" key="21">
    <source>
        <dbReference type="PROSITE" id="PS50873"/>
    </source>
</evidence>
<reference evidence="22" key="1">
    <citation type="journal article" date="2018" name="DNA Res.">
        <title>Multiple hybrid de novo genome assembly of finger millet, an orphan allotetraploid crop.</title>
        <authorList>
            <person name="Hatakeyama M."/>
            <person name="Aluri S."/>
            <person name="Balachadran M.T."/>
            <person name="Sivarajan S.R."/>
            <person name="Patrignani A."/>
            <person name="Gruter S."/>
            <person name="Poveda L."/>
            <person name="Shimizu-Inatsugi R."/>
            <person name="Baeten J."/>
            <person name="Francoijs K.J."/>
            <person name="Nataraja K.N."/>
            <person name="Reddy Y.A.N."/>
            <person name="Phadnis S."/>
            <person name="Ravikumar R.L."/>
            <person name="Schlapbach R."/>
            <person name="Sreeman S.M."/>
            <person name="Shimizu K.K."/>
        </authorList>
    </citation>
    <scope>NUCLEOTIDE SEQUENCE</scope>
</reference>
<dbReference type="GO" id="GO:0042744">
    <property type="term" value="P:hydrogen peroxide catabolic process"/>
    <property type="evidence" value="ECO:0007669"/>
    <property type="project" value="UniProtKB-KW"/>
</dbReference>
<keyword evidence="11" id="KW-0560">Oxidoreductase</keyword>
<evidence type="ECO:0000313" key="23">
    <source>
        <dbReference type="Proteomes" id="UP001054889"/>
    </source>
</evidence>
<sequence length="646" mass="67320">MASDSYLFPLLLLVALASVATAQLSSTFYDTSCPNALSTIKSAVNTAVNNEPRMGASLLRLHFHDCFGCDASVLLNDTATFTGEQTALPNQGSIRGLTVIDNIKAQVEAVCNQTVSCADILAVAARDSVVALGGPSWTVLLGRRDSTTANKSNADRDLPPPTFDLANLTASFANKNLSVTDMVALSGAHTIGQAQWLNFRDRIYNETNINSTFATSLQANCPRTSGSGDTSLSPLDTTSPTSFDNAYYGNLLSQKGLLHSDQQLFNGGSTDSTVQNFASSASAFNSAFTAAMINMGNISPKTGSQGEIRRSCSKSQLEVSGIETDCCSSEDLSSVMASASFLSLLLLVALATAASAQLSSTFYSTSCPNALATIKSAVTAAVSQEPRMGASLLRLHFHDCFVQGCDASVLLAGNEQSAGPNLSLRGFNVIDNIKTQVEAICKQTVSCADILTVAARDSVVALGGPSWTVPLGRRDSTTAASSTTVANNLLPPSASLAQLISVYQSKGLSATDMVALSGAHTIGQAHCPSYRAHIYNDTNINQSFAASLQANCPAGSGGTNVLAPLDTTTANTFDNAYFSNLLSQKGLLHSDQELFNGGSTDNTVRNFASSAAAFSSAFATAMVKMGNISPLTGTQGEVRLKCSATN</sequence>
<feature type="disulfide bond" evidence="19">
    <location>
        <begin position="400"/>
        <end position="405"/>
    </location>
</feature>
<dbReference type="AlphaFoldDB" id="A0AAV5FCM2"/>
<dbReference type="CDD" id="cd00693">
    <property type="entry name" value="secretory_peroxidase"/>
    <property type="match status" value="2"/>
</dbReference>
<evidence type="ECO:0000256" key="12">
    <source>
        <dbReference type="ARBA" id="ARBA00023004"/>
    </source>
</evidence>
<comment type="cofactor">
    <cofactor evidence="17">
        <name>heme b</name>
        <dbReference type="ChEBI" id="CHEBI:60344"/>
    </cofactor>
    <text evidence="17">Binds 1 heme b (iron(II)-protoporphyrin IX) group per subunit.</text>
</comment>
<feature type="binding site" evidence="17">
    <location>
        <position position="404"/>
    </location>
    <ligand>
        <name>Ca(2+)</name>
        <dbReference type="ChEBI" id="CHEBI:29108"/>
        <label>1</label>
    </ligand>
</feature>
<feature type="domain" description="Plant heme peroxidase family profile" evidence="21">
    <location>
        <begin position="23"/>
        <end position="316"/>
    </location>
</feature>
<dbReference type="Gene3D" id="1.10.420.10">
    <property type="entry name" value="Peroxidase, domain 2"/>
    <property type="match status" value="2"/>
</dbReference>
<evidence type="ECO:0000256" key="13">
    <source>
        <dbReference type="ARBA" id="ARBA00023157"/>
    </source>
</evidence>
<feature type="binding site" evidence="17">
    <location>
        <position position="399"/>
    </location>
    <ligand>
        <name>Ca(2+)</name>
        <dbReference type="ChEBI" id="CHEBI:29108"/>
        <label>1</label>
    </ligand>
</feature>
<evidence type="ECO:0000256" key="19">
    <source>
        <dbReference type="PIRSR" id="PIRSR600823-5"/>
    </source>
</evidence>
<feature type="binding site" evidence="17">
    <location>
        <position position="574"/>
    </location>
    <ligand>
        <name>Ca(2+)</name>
        <dbReference type="ChEBI" id="CHEBI:29108"/>
        <label>2</label>
    </ligand>
</feature>
<dbReference type="Pfam" id="PF00141">
    <property type="entry name" value="peroxidase"/>
    <property type="match status" value="2"/>
</dbReference>
<dbReference type="FunFam" id="1.10.420.10:FF:000006">
    <property type="entry name" value="Peroxidase"/>
    <property type="match status" value="2"/>
</dbReference>
<evidence type="ECO:0000256" key="3">
    <source>
        <dbReference type="ARBA" id="ARBA00006873"/>
    </source>
</evidence>
<feature type="binding site" evidence="17">
    <location>
        <position position="566"/>
    </location>
    <ligand>
        <name>Ca(2+)</name>
        <dbReference type="ChEBI" id="CHEBI:29108"/>
        <label>2</label>
    </ligand>
</feature>
<feature type="binding site" evidence="17">
    <location>
        <position position="402"/>
    </location>
    <ligand>
        <name>Ca(2+)</name>
        <dbReference type="ChEBI" id="CHEBI:29108"/>
        <label>1</label>
    </ligand>
</feature>
<organism evidence="22 23">
    <name type="scientific">Eleusine coracana subsp. coracana</name>
    <dbReference type="NCBI Taxonomy" id="191504"/>
    <lineage>
        <taxon>Eukaryota</taxon>
        <taxon>Viridiplantae</taxon>
        <taxon>Streptophyta</taxon>
        <taxon>Embryophyta</taxon>
        <taxon>Tracheophyta</taxon>
        <taxon>Spermatophyta</taxon>
        <taxon>Magnoliopsida</taxon>
        <taxon>Liliopsida</taxon>
        <taxon>Poales</taxon>
        <taxon>Poaceae</taxon>
        <taxon>PACMAD clade</taxon>
        <taxon>Chloridoideae</taxon>
        <taxon>Cynodonteae</taxon>
        <taxon>Eleusininae</taxon>
        <taxon>Eleusine</taxon>
    </lineage>
</organism>
<comment type="catalytic activity">
    <reaction evidence="1">
        <text>2 a phenolic donor + H2O2 = 2 a phenolic radical donor + 2 H2O</text>
        <dbReference type="Rhea" id="RHEA:56136"/>
        <dbReference type="ChEBI" id="CHEBI:15377"/>
        <dbReference type="ChEBI" id="CHEBI:16240"/>
        <dbReference type="ChEBI" id="CHEBI:139520"/>
        <dbReference type="ChEBI" id="CHEBI:139521"/>
        <dbReference type="EC" id="1.11.1.7"/>
    </reaction>
</comment>
<keyword evidence="23" id="KW-1185">Reference proteome</keyword>
<feature type="binding site" description="axial binding residue" evidence="17">
    <location>
        <position position="520"/>
    </location>
    <ligand>
        <name>heme b</name>
        <dbReference type="ChEBI" id="CHEBI:60344"/>
    </ligand>
    <ligandPart>
        <name>Fe</name>
        <dbReference type="ChEBI" id="CHEBI:18248"/>
    </ligandPart>
</feature>
<evidence type="ECO:0000256" key="10">
    <source>
        <dbReference type="ARBA" id="ARBA00022837"/>
    </source>
</evidence>
<dbReference type="SUPFAM" id="SSF48113">
    <property type="entry name" value="Heme-dependent peroxidases"/>
    <property type="match status" value="2"/>
</dbReference>
<feature type="disulfide bond" evidence="19">
    <location>
        <begin position="447"/>
        <end position="642"/>
    </location>
</feature>
<dbReference type="FunFam" id="1.10.520.10:FF:000009">
    <property type="entry name" value="Peroxidase"/>
    <property type="match status" value="2"/>
</dbReference>
<keyword evidence="5" id="KW-0964">Secreted</keyword>
<dbReference type="InterPro" id="IPR019794">
    <property type="entry name" value="Peroxidases_AS"/>
</dbReference>
<feature type="site" description="Transition state stabilizer" evidence="18">
    <location>
        <position position="394"/>
    </location>
</feature>
<dbReference type="InterPro" id="IPR000823">
    <property type="entry name" value="Peroxidase_pln"/>
</dbReference>
<dbReference type="PANTHER" id="PTHR31388:SF127">
    <property type="entry name" value="PEROXIDASE"/>
    <property type="match status" value="1"/>
</dbReference>
<keyword evidence="10 17" id="KW-0106">Calcium</keyword>
<dbReference type="GO" id="GO:0005576">
    <property type="term" value="C:extracellular region"/>
    <property type="evidence" value="ECO:0007669"/>
    <property type="project" value="UniProtKB-SubCell"/>
</dbReference>
<dbReference type="PROSITE" id="PS50873">
    <property type="entry name" value="PEROXIDASE_4"/>
    <property type="match status" value="2"/>
</dbReference>
<dbReference type="PRINTS" id="PR00461">
    <property type="entry name" value="PLPEROXIDASE"/>
</dbReference>
<evidence type="ECO:0000256" key="14">
    <source>
        <dbReference type="ARBA" id="ARBA00023180"/>
    </source>
</evidence>
<dbReference type="PANTHER" id="PTHR31388">
    <property type="entry name" value="PEROXIDASE 72-RELATED"/>
    <property type="match status" value="1"/>
</dbReference>
<evidence type="ECO:0000256" key="20">
    <source>
        <dbReference type="SAM" id="SignalP"/>
    </source>
</evidence>
<accession>A0AAV5FCM2</accession>
<evidence type="ECO:0000256" key="2">
    <source>
        <dbReference type="ARBA" id="ARBA00004613"/>
    </source>
</evidence>
<feature type="disulfide bond" evidence="19">
    <location>
        <begin position="527"/>
        <end position="552"/>
    </location>
</feature>
<evidence type="ECO:0000313" key="22">
    <source>
        <dbReference type="EMBL" id="GJN33418.1"/>
    </source>
</evidence>
<keyword evidence="8 17" id="KW-0479">Metal-binding</keyword>
<evidence type="ECO:0000256" key="8">
    <source>
        <dbReference type="ARBA" id="ARBA00022723"/>
    </source>
</evidence>
<keyword evidence="7" id="KW-0349">Heme</keyword>
<evidence type="ECO:0000256" key="4">
    <source>
        <dbReference type="ARBA" id="ARBA00012313"/>
    </source>
</evidence>
<evidence type="ECO:0000256" key="5">
    <source>
        <dbReference type="ARBA" id="ARBA00022525"/>
    </source>
</evidence>
<proteinExistence type="inferred from homology"/>
<dbReference type="InterPro" id="IPR002016">
    <property type="entry name" value="Haem_peroxidase"/>
</dbReference>
<dbReference type="InterPro" id="IPR010255">
    <property type="entry name" value="Haem_peroxidase_sf"/>
</dbReference>
<evidence type="ECO:0000256" key="15">
    <source>
        <dbReference type="ARBA" id="ARBA00023324"/>
    </source>
</evidence>
<dbReference type="Proteomes" id="UP001054889">
    <property type="component" value="Unassembled WGS sequence"/>
</dbReference>
<feature type="binding site" evidence="17">
    <location>
        <position position="521"/>
    </location>
    <ligand>
        <name>Ca(2+)</name>
        <dbReference type="ChEBI" id="CHEBI:29108"/>
        <label>2</label>
    </ligand>
</feature>
<feature type="domain" description="Plant heme peroxidase family profile" evidence="21">
    <location>
        <begin position="357"/>
        <end position="646"/>
    </location>
</feature>
<dbReference type="GO" id="GO:0046872">
    <property type="term" value="F:metal ion binding"/>
    <property type="evidence" value="ECO:0007669"/>
    <property type="project" value="UniProtKB-KW"/>
</dbReference>
<dbReference type="Gene3D" id="1.10.520.10">
    <property type="match status" value="2"/>
</dbReference>
<reference evidence="22" key="2">
    <citation type="submission" date="2021-12" db="EMBL/GenBank/DDBJ databases">
        <title>Resequencing data analysis of finger millet.</title>
        <authorList>
            <person name="Hatakeyama M."/>
            <person name="Aluri S."/>
            <person name="Balachadran M.T."/>
            <person name="Sivarajan S.R."/>
            <person name="Poveda L."/>
            <person name="Shimizu-Inatsugi R."/>
            <person name="Schlapbach R."/>
            <person name="Sreeman S.M."/>
            <person name="Shimizu K.K."/>
        </authorList>
    </citation>
    <scope>NUCLEOTIDE SEQUENCE</scope>
</reference>
<comment type="caution">
    <text evidence="22">The sequence shown here is derived from an EMBL/GenBank/DDBJ whole genome shotgun (WGS) entry which is preliminary data.</text>
</comment>
<feature type="binding site" evidence="17">
    <location>
        <position position="408"/>
    </location>
    <ligand>
        <name>Ca(2+)</name>
        <dbReference type="ChEBI" id="CHEBI:29108"/>
        <label>1</label>
    </ligand>
</feature>
<dbReference type="GO" id="GO:0020037">
    <property type="term" value="F:heme binding"/>
    <property type="evidence" value="ECO:0007669"/>
    <property type="project" value="InterPro"/>
</dbReference>
<evidence type="ECO:0000256" key="7">
    <source>
        <dbReference type="ARBA" id="ARBA00022617"/>
    </source>
</evidence>
<dbReference type="PRINTS" id="PR00458">
    <property type="entry name" value="PEROXIDASE"/>
</dbReference>
<feature type="binding site" evidence="17">
    <location>
        <position position="569"/>
    </location>
    <ligand>
        <name>Ca(2+)</name>
        <dbReference type="ChEBI" id="CHEBI:29108"/>
        <label>2</label>
    </ligand>
</feature>
<dbReference type="PROSITE" id="PS00436">
    <property type="entry name" value="PEROXIDASE_2"/>
    <property type="match status" value="2"/>
</dbReference>
<feature type="active site" description="Proton acceptor" evidence="16">
    <location>
        <position position="398"/>
    </location>
</feature>
<evidence type="ECO:0000256" key="17">
    <source>
        <dbReference type="PIRSR" id="PIRSR600823-3"/>
    </source>
</evidence>
<dbReference type="EMBL" id="BQKI01000084">
    <property type="protein sequence ID" value="GJN33418.1"/>
    <property type="molecule type" value="Genomic_DNA"/>
</dbReference>
<feature type="signal peptide" evidence="20">
    <location>
        <begin position="1"/>
        <end position="22"/>
    </location>
</feature>
<feature type="binding site" evidence="17">
    <location>
        <position position="415"/>
    </location>
    <ligand>
        <name>Ca(2+)</name>
        <dbReference type="ChEBI" id="CHEBI:29108"/>
        <label>1</label>
    </ligand>
</feature>
<keyword evidence="13 19" id="KW-1015">Disulfide bond</keyword>
<evidence type="ECO:0000256" key="6">
    <source>
        <dbReference type="ARBA" id="ARBA00022559"/>
    </source>
</evidence>
<keyword evidence="12 17" id="KW-0408">Iron</keyword>
<dbReference type="InterPro" id="IPR019793">
    <property type="entry name" value="Peroxidases_heam-ligand_BS"/>
</dbReference>
<comment type="subcellular location">
    <subcellularLocation>
        <location evidence="2">Secreted</location>
    </subcellularLocation>
</comment>
<dbReference type="PROSITE" id="PS00435">
    <property type="entry name" value="PEROXIDASE_1"/>
    <property type="match status" value="2"/>
</dbReference>
<feature type="binding site" evidence="17">
    <location>
        <position position="406"/>
    </location>
    <ligand>
        <name>Ca(2+)</name>
        <dbReference type="ChEBI" id="CHEBI:29108"/>
        <label>1</label>
    </ligand>
</feature>
<keyword evidence="9 20" id="KW-0732">Signal</keyword>
<dbReference type="GO" id="GO:0006979">
    <property type="term" value="P:response to oxidative stress"/>
    <property type="evidence" value="ECO:0007669"/>
    <property type="project" value="InterPro"/>
</dbReference>
<evidence type="ECO:0000256" key="9">
    <source>
        <dbReference type="ARBA" id="ARBA00022729"/>
    </source>
</evidence>
<evidence type="ECO:0000256" key="16">
    <source>
        <dbReference type="PIRSR" id="PIRSR600823-1"/>
    </source>
</evidence>
<evidence type="ECO:0000256" key="18">
    <source>
        <dbReference type="PIRSR" id="PIRSR600823-4"/>
    </source>
</evidence>
<keyword evidence="15" id="KW-0376">Hydrogen peroxide</keyword>
<keyword evidence="6" id="KW-0575">Peroxidase</keyword>
<comment type="cofactor">
    <cofactor evidence="17">
        <name>Ca(2+)</name>
        <dbReference type="ChEBI" id="CHEBI:29108"/>
    </cofactor>
    <text evidence="17">Binds 2 calcium ions per subunit.</text>
</comment>
<feature type="chain" id="PRO_5043472951" description="peroxidase" evidence="20">
    <location>
        <begin position="23"/>
        <end position="646"/>
    </location>
</feature>
<gene>
    <name evidence="22" type="primary">gb22016</name>
    <name evidence="22" type="ORF">PR202_gb22016</name>
</gene>
<comment type="similarity">
    <text evidence="3">Belongs to the peroxidase family. Ascorbate peroxidase subfamily.</text>
</comment>
<dbReference type="EC" id="1.11.1.7" evidence="4"/>
<evidence type="ECO:0000256" key="11">
    <source>
        <dbReference type="ARBA" id="ARBA00023002"/>
    </source>
</evidence>